<dbReference type="InterPro" id="IPR036047">
    <property type="entry name" value="F-box-like_dom_sf"/>
</dbReference>
<dbReference type="InterPro" id="IPR001810">
    <property type="entry name" value="F-box_dom"/>
</dbReference>
<dbReference type="InterPro" id="IPR011990">
    <property type="entry name" value="TPR-like_helical_dom_sf"/>
</dbReference>
<evidence type="ECO:0000313" key="6">
    <source>
        <dbReference type="EMBL" id="KAF2713830.1"/>
    </source>
</evidence>
<evidence type="ECO:0000259" key="5">
    <source>
        <dbReference type="PROSITE" id="PS50181"/>
    </source>
</evidence>
<dbReference type="SUPFAM" id="SSF48452">
    <property type="entry name" value="TPR-like"/>
    <property type="match status" value="1"/>
</dbReference>
<keyword evidence="7" id="KW-1185">Reference proteome</keyword>
<organism evidence="6 7">
    <name type="scientific">Pleomassaria siparia CBS 279.74</name>
    <dbReference type="NCBI Taxonomy" id="1314801"/>
    <lineage>
        <taxon>Eukaryota</taxon>
        <taxon>Fungi</taxon>
        <taxon>Dikarya</taxon>
        <taxon>Ascomycota</taxon>
        <taxon>Pezizomycotina</taxon>
        <taxon>Dothideomycetes</taxon>
        <taxon>Pleosporomycetidae</taxon>
        <taxon>Pleosporales</taxon>
        <taxon>Pleomassariaceae</taxon>
        <taxon>Pleomassaria</taxon>
    </lineage>
</organism>
<feature type="domain" description="F-box" evidence="5">
    <location>
        <begin position="133"/>
        <end position="180"/>
    </location>
</feature>
<evidence type="ECO:0000256" key="1">
    <source>
        <dbReference type="ARBA" id="ARBA00022737"/>
    </source>
</evidence>
<dbReference type="Pfam" id="PF00646">
    <property type="entry name" value="F-box"/>
    <property type="match status" value="1"/>
</dbReference>
<dbReference type="SUPFAM" id="SSF52047">
    <property type="entry name" value="RNI-like"/>
    <property type="match status" value="1"/>
</dbReference>
<feature type="repeat" description="TPR" evidence="3">
    <location>
        <begin position="7"/>
        <end position="40"/>
    </location>
</feature>
<dbReference type="Gene3D" id="1.25.40.10">
    <property type="entry name" value="Tetratricopeptide repeat domain"/>
    <property type="match status" value="1"/>
</dbReference>
<evidence type="ECO:0000313" key="7">
    <source>
        <dbReference type="Proteomes" id="UP000799428"/>
    </source>
</evidence>
<dbReference type="EMBL" id="MU005765">
    <property type="protein sequence ID" value="KAF2713830.1"/>
    <property type="molecule type" value="Genomic_DNA"/>
</dbReference>
<reference evidence="6" key="1">
    <citation type="journal article" date="2020" name="Stud. Mycol.">
        <title>101 Dothideomycetes genomes: a test case for predicting lifestyles and emergence of pathogens.</title>
        <authorList>
            <person name="Haridas S."/>
            <person name="Albert R."/>
            <person name="Binder M."/>
            <person name="Bloem J."/>
            <person name="Labutti K."/>
            <person name="Salamov A."/>
            <person name="Andreopoulos B."/>
            <person name="Baker S."/>
            <person name="Barry K."/>
            <person name="Bills G."/>
            <person name="Bluhm B."/>
            <person name="Cannon C."/>
            <person name="Castanera R."/>
            <person name="Culley D."/>
            <person name="Daum C."/>
            <person name="Ezra D."/>
            <person name="Gonzalez J."/>
            <person name="Henrissat B."/>
            <person name="Kuo A."/>
            <person name="Liang C."/>
            <person name="Lipzen A."/>
            <person name="Lutzoni F."/>
            <person name="Magnuson J."/>
            <person name="Mondo S."/>
            <person name="Nolan M."/>
            <person name="Ohm R."/>
            <person name="Pangilinan J."/>
            <person name="Park H.-J."/>
            <person name="Ramirez L."/>
            <person name="Alfaro M."/>
            <person name="Sun H."/>
            <person name="Tritt A."/>
            <person name="Yoshinaga Y."/>
            <person name="Zwiers L.-H."/>
            <person name="Turgeon B."/>
            <person name="Goodwin S."/>
            <person name="Spatafora J."/>
            <person name="Crous P."/>
            <person name="Grigoriev I."/>
        </authorList>
    </citation>
    <scope>NUCLEOTIDE SEQUENCE</scope>
    <source>
        <strain evidence="6">CBS 279.74</strain>
    </source>
</reference>
<dbReference type="PANTHER" id="PTHR22904:SF523">
    <property type="entry name" value="STRESS-INDUCED-PHOSPHOPROTEIN 1"/>
    <property type="match status" value="1"/>
</dbReference>
<dbReference type="SUPFAM" id="SSF81383">
    <property type="entry name" value="F-box domain"/>
    <property type="match status" value="1"/>
</dbReference>
<accession>A0A6G1KM00</accession>
<dbReference type="CDD" id="cd09917">
    <property type="entry name" value="F-box_SF"/>
    <property type="match status" value="1"/>
</dbReference>
<dbReference type="GO" id="GO:0051879">
    <property type="term" value="F:Hsp90 protein binding"/>
    <property type="evidence" value="ECO:0007669"/>
    <property type="project" value="TreeGrafter"/>
</dbReference>
<keyword evidence="1" id="KW-0677">Repeat</keyword>
<dbReference type="PROSITE" id="PS50005">
    <property type="entry name" value="TPR"/>
    <property type="match status" value="1"/>
</dbReference>
<dbReference type="Gene3D" id="3.80.10.10">
    <property type="entry name" value="Ribonuclease Inhibitor"/>
    <property type="match status" value="2"/>
</dbReference>
<sequence length="603" mass="67097">MARTMAPAEYQEVGRRYYKQKQYEKAIEAFTNGIEAATSPSLSLFDHRAASYDKLAKYSSAVKDGREMIKMDKQNVKGYLRTGSVLEKMNKLETAAGIYKYGMKNVPVTDSNFKILQLLHDKIIRKLSPAKAVDPFTVLPSELVEIIIGHVSFQAMVNCMRVNKGWRNWLKSRPNLWTDLDFSGARKPVSKAFIREAVFRSQYRITRVTVHRVMDLQIFVNVATACKGLTELEFMSGGLTSKAFIDIAQCAANLKKLVIHNDITLDTATQILRWRPTLEHVEFRSILGTQTAVEWKGPFPNLRRLLIKDNNAMAGNGFNLARTLLLLTLQTPGLESLTVQNYFISHDVELFRLPLMHLVLDDVFLLGPEIFPRLPSTLKELTIRPSKPILVPTSLQPTGSLASQATWANAVSSHLPHLVRLSLSSMSGLNAPWLSALLDLKDPPDETPASEPVEMETLPPPPLSLSSSSSSPLQHISIKDSSFGLNDPSLFGQGGLMSSSPRILSRALQSLDISTLYCSDDDIEALLTHPVHNLQIVDLSRTRITGASVKMLVDGLPDLKYLNLNECTRISGRDAIHYAEKKGVTVSCQMSERLPGGKRVRYG</sequence>
<dbReference type="AlphaFoldDB" id="A0A6G1KM00"/>
<protein>
    <recommendedName>
        <fullName evidence="5">F-box domain-containing protein</fullName>
    </recommendedName>
</protein>
<evidence type="ECO:0000256" key="3">
    <source>
        <dbReference type="PROSITE-ProRule" id="PRU00339"/>
    </source>
</evidence>
<dbReference type="Proteomes" id="UP000799428">
    <property type="component" value="Unassembled WGS sequence"/>
</dbReference>
<evidence type="ECO:0000256" key="4">
    <source>
        <dbReference type="SAM" id="MobiDB-lite"/>
    </source>
</evidence>
<feature type="compositionally biased region" description="Low complexity" evidence="4">
    <location>
        <begin position="464"/>
        <end position="473"/>
    </location>
</feature>
<gene>
    <name evidence="6" type="ORF">K504DRAFT_462316</name>
</gene>
<proteinExistence type="predicted"/>
<keyword evidence="2 3" id="KW-0802">TPR repeat</keyword>
<evidence type="ECO:0000256" key="2">
    <source>
        <dbReference type="ARBA" id="ARBA00022803"/>
    </source>
</evidence>
<dbReference type="InterPro" id="IPR032675">
    <property type="entry name" value="LRR_dom_sf"/>
</dbReference>
<feature type="region of interest" description="Disordered" evidence="4">
    <location>
        <begin position="444"/>
        <end position="473"/>
    </location>
</feature>
<dbReference type="PROSITE" id="PS50181">
    <property type="entry name" value="FBOX"/>
    <property type="match status" value="1"/>
</dbReference>
<name>A0A6G1KM00_9PLEO</name>
<dbReference type="PANTHER" id="PTHR22904">
    <property type="entry name" value="TPR REPEAT CONTAINING PROTEIN"/>
    <property type="match status" value="1"/>
</dbReference>
<dbReference type="InterPro" id="IPR019734">
    <property type="entry name" value="TPR_rpt"/>
</dbReference>
<dbReference type="OrthoDB" id="629492at2759"/>